<dbReference type="EMBL" id="CAAALY010105664">
    <property type="protein sequence ID" value="VEL29730.1"/>
    <property type="molecule type" value="Genomic_DNA"/>
</dbReference>
<name>A0A3S5BM05_9PLAT</name>
<comment type="caution">
    <text evidence="2">The sequence shown here is derived from an EMBL/GenBank/DDBJ whole genome shotgun (WGS) entry which is preliminary data.</text>
</comment>
<feature type="region of interest" description="Disordered" evidence="1">
    <location>
        <begin position="1"/>
        <end position="111"/>
    </location>
</feature>
<gene>
    <name evidence="2" type="ORF">PXEA_LOCUS23170</name>
</gene>
<evidence type="ECO:0000313" key="3">
    <source>
        <dbReference type="Proteomes" id="UP000784294"/>
    </source>
</evidence>
<protein>
    <submittedName>
        <fullName evidence="2">Uncharacterized protein</fullName>
    </submittedName>
</protein>
<reference evidence="2" key="1">
    <citation type="submission" date="2018-11" db="EMBL/GenBank/DDBJ databases">
        <authorList>
            <consortium name="Pathogen Informatics"/>
        </authorList>
    </citation>
    <scope>NUCLEOTIDE SEQUENCE</scope>
</reference>
<feature type="compositionally biased region" description="Basic and acidic residues" evidence="1">
    <location>
        <begin position="98"/>
        <end position="107"/>
    </location>
</feature>
<feature type="compositionally biased region" description="Basic and acidic residues" evidence="1">
    <location>
        <begin position="1"/>
        <end position="14"/>
    </location>
</feature>
<dbReference type="Proteomes" id="UP000784294">
    <property type="component" value="Unassembled WGS sequence"/>
</dbReference>
<accession>A0A3S5BM05</accession>
<dbReference type="AlphaFoldDB" id="A0A3S5BM05"/>
<proteinExistence type="predicted"/>
<sequence>MEKDVDTLEPRDADSTTFSRPLPAGQRLGASRSVEAPPLRGQAVHSSALKGKEEEEEEEAEEDEEEEEDYEEEDEEEEKKEDEEEDEEEEKDEEEMDNKETEERVESENAGIATFVVGRVGERASGISASGVRTETEELMKLGRSDPLMPSTELDLQLPMSDAKEEKASTDPPSAISAIQMAHLPLPSTRLDRKRLRM</sequence>
<organism evidence="2 3">
    <name type="scientific">Protopolystoma xenopodis</name>
    <dbReference type="NCBI Taxonomy" id="117903"/>
    <lineage>
        <taxon>Eukaryota</taxon>
        <taxon>Metazoa</taxon>
        <taxon>Spiralia</taxon>
        <taxon>Lophotrochozoa</taxon>
        <taxon>Platyhelminthes</taxon>
        <taxon>Monogenea</taxon>
        <taxon>Polyopisthocotylea</taxon>
        <taxon>Polystomatidea</taxon>
        <taxon>Polystomatidae</taxon>
        <taxon>Protopolystoma</taxon>
    </lineage>
</organism>
<feature type="compositionally biased region" description="Acidic residues" evidence="1">
    <location>
        <begin position="54"/>
        <end position="97"/>
    </location>
</feature>
<evidence type="ECO:0000256" key="1">
    <source>
        <dbReference type="SAM" id="MobiDB-lite"/>
    </source>
</evidence>
<evidence type="ECO:0000313" key="2">
    <source>
        <dbReference type="EMBL" id="VEL29730.1"/>
    </source>
</evidence>
<keyword evidence="3" id="KW-1185">Reference proteome</keyword>